<evidence type="ECO:0000256" key="4">
    <source>
        <dbReference type="ARBA" id="ARBA00022448"/>
    </source>
</evidence>
<keyword evidence="10" id="KW-0873">Pyrrolidone carboxylic acid</keyword>
<evidence type="ECO:0000256" key="1">
    <source>
        <dbReference type="ARBA" id="ARBA00004613"/>
    </source>
</evidence>
<dbReference type="PRINTS" id="PR01219">
    <property type="entry name" value="APOLIPOPROTD"/>
</dbReference>
<dbReference type="Gene3D" id="2.40.128.20">
    <property type="match status" value="1"/>
</dbReference>
<dbReference type="InterPro" id="IPR002969">
    <property type="entry name" value="ApolipopD"/>
</dbReference>
<dbReference type="AlphaFoldDB" id="A0AAN9BNC9"/>
<dbReference type="PIRSF" id="PIRSF036893">
    <property type="entry name" value="Lipocalin_ApoD"/>
    <property type="match status" value="1"/>
</dbReference>
<dbReference type="InterPro" id="IPR012674">
    <property type="entry name" value="Calycin"/>
</dbReference>
<dbReference type="PROSITE" id="PS00213">
    <property type="entry name" value="LIPOCALIN"/>
    <property type="match status" value="1"/>
</dbReference>
<evidence type="ECO:0000256" key="3">
    <source>
        <dbReference type="ARBA" id="ARBA00019890"/>
    </source>
</evidence>
<dbReference type="InterPro" id="IPR022272">
    <property type="entry name" value="Lipocalin_CS"/>
</dbReference>
<keyword evidence="9" id="KW-0325">Glycoprotein</keyword>
<dbReference type="InterPro" id="IPR026222">
    <property type="entry name" value="ApoD_vertbrte"/>
</dbReference>
<evidence type="ECO:0000256" key="8">
    <source>
        <dbReference type="ARBA" id="ARBA00023157"/>
    </source>
</evidence>
<evidence type="ECO:0000256" key="11">
    <source>
        <dbReference type="PIRNR" id="PIRNR036893"/>
    </source>
</evidence>
<dbReference type="PRINTS" id="PR02058">
    <property type="entry name" value="APODVERTBRTE"/>
</dbReference>
<evidence type="ECO:0000256" key="10">
    <source>
        <dbReference type="ARBA" id="ARBA00023283"/>
    </source>
</evidence>
<feature type="signal peptide" evidence="11">
    <location>
        <begin position="1"/>
        <end position="16"/>
    </location>
</feature>
<keyword evidence="7" id="KW-0446">Lipid-binding</keyword>
<evidence type="ECO:0000313" key="14">
    <source>
        <dbReference type="Proteomes" id="UP001374579"/>
    </source>
</evidence>
<reference evidence="13 14" key="1">
    <citation type="submission" date="2024-02" db="EMBL/GenBank/DDBJ databases">
        <title>Chromosome-scale genome assembly of the rough periwinkle Littorina saxatilis.</title>
        <authorList>
            <person name="De Jode A."/>
            <person name="Faria R."/>
            <person name="Formenti G."/>
            <person name="Sims Y."/>
            <person name="Smith T.P."/>
            <person name="Tracey A."/>
            <person name="Wood J.M.D."/>
            <person name="Zagrodzka Z.B."/>
            <person name="Johannesson K."/>
            <person name="Butlin R.K."/>
            <person name="Leder E.H."/>
        </authorList>
    </citation>
    <scope>NUCLEOTIDE SEQUENCE [LARGE SCALE GENOMIC DNA]</scope>
    <source>
        <strain evidence="13">Snail1</strain>
        <tissue evidence="13">Muscle</tissue>
    </source>
</reference>
<keyword evidence="5" id="KW-0964">Secreted</keyword>
<dbReference type="SUPFAM" id="SSF50814">
    <property type="entry name" value="Lipocalins"/>
    <property type="match status" value="1"/>
</dbReference>
<proteinExistence type="inferred from homology"/>
<dbReference type="GO" id="GO:0006869">
    <property type="term" value="P:lipid transport"/>
    <property type="evidence" value="ECO:0007669"/>
    <property type="project" value="InterPro"/>
</dbReference>
<dbReference type="GO" id="GO:0005576">
    <property type="term" value="C:extracellular region"/>
    <property type="evidence" value="ECO:0007669"/>
    <property type="project" value="UniProtKB-SubCell"/>
</dbReference>
<organism evidence="13 14">
    <name type="scientific">Littorina saxatilis</name>
    <dbReference type="NCBI Taxonomy" id="31220"/>
    <lineage>
        <taxon>Eukaryota</taxon>
        <taxon>Metazoa</taxon>
        <taxon>Spiralia</taxon>
        <taxon>Lophotrochozoa</taxon>
        <taxon>Mollusca</taxon>
        <taxon>Gastropoda</taxon>
        <taxon>Caenogastropoda</taxon>
        <taxon>Littorinimorpha</taxon>
        <taxon>Littorinoidea</taxon>
        <taxon>Littorinidae</taxon>
        <taxon>Littorina</taxon>
    </lineage>
</organism>
<feature type="domain" description="Lipocalin/cytosolic fatty-acid binding" evidence="12">
    <location>
        <begin position="33"/>
        <end position="176"/>
    </location>
</feature>
<dbReference type="CDD" id="cd19437">
    <property type="entry name" value="lipocalin_apoD-like"/>
    <property type="match status" value="1"/>
</dbReference>
<dbReference type="GO" id="GO:0005737">
    <property type="term" value="C:cytoplasm"/>
    <property type="evidence" value="ECO:0007669"/>
    <property type="project" value="TreeGrafter"/>
</dbReference>
<dbReference type="GO" id="GO:0000302">
    <property type="term" value="P:response to reactive oxygen species"/>
    <property type="evidence" value="ECO:0007669"/>
    <property type="project" value="TreeGrafter"/>
</dbReference>
<dbReference type="GO" id="GO:0007420">
    <property type="term" value="P:brain development"/>
    <property type="evidence" value="ECO:0007669"/>
    <property type="project" value="InterPro"/>
</dbReference>
<keyword evidence="14" id="KW-1185">Reference proteome</keyword>
<evidence type="ECO:0000256" key="6">
    <source>
        <dbReference type="ARBA" id="ARBA00022729"/>
    </source>
</evidence>
<dbReference type="EMBL" id="JBAMIC010000004">
    <property type="protein sequence ID" value="KAK7108358.1"/>
    <property type="molecule type" value="Genomic_DNA"/>
</dbReference>
<dbReference type="InterPro" id="IPR000566">
    <property type="entry name" value="Lipocln_cytosolic_FA-bd_dom"/>
</dbReference>
<dbReference type="Pfam" id="PF08212">
    <property type="entry name" value="Lipocalin_2"/>
    <property type="match status" value="1"/>
</dbReference>
<dbReference type="GO" id="GO:0042246">
    <property type="term" value="P:tissue regeneration"/>
    <property type="evidence" value="ECO:0007669"/>
    <property type="project" value="InterPro"/>
</dbReference>
<accession>A0AAN9BNC9</accession>
<keyword evidence="4" id="KW-0813">Transport</keyword>
<sequence>MLGVAVLALCVAASLAQSPSFGGCPTVPSQKTFDVNKYLGFWYEIYLFPTHFEKGKCTRAKYTLKDNGHVEVYNRDLQDGTEVRAIGDLYRPDAAHPANLKVRFAAGTPYGSYNVIDTDYGNYTLIYSCESILGVAHIEFAWILARNMTLEQSTTDRLMTELQGYGVDVTKFHKSDQVGCPQ</sequence>
<feature type="chain" id="PRO_5042675319" description="Apolipoprotein D" evidence="11">
    <location>
        <begin position="17"/>
        <end position="182"/>
    </location>
</feature>
<evidence type="ECO:0000256" key="5">
    <source>
        <dbReference type="ARBA" id="ARBA00022525"/>
    </source>
</evidence>
<comment type="caution">
    <text evidence="13">The sequence shown here is derived from an EMBL/GenBank/DDBJ whole genome shotgun (WGS) entry which is preliminary data.</text>
</comment>
<dbReference type="GO" id="GO:0006629">
    <property type="term" value="P:lipid metabolic process"/>
    <property type="evidence" value="ECO:0007669"/>
    <property type="project" value="TreeGrafter"/>
</dbReference>
<evidence type="ECO:0000313" key="13">
    <source>
        <dbReference type="EMBL" id="KAK7108358.1"/>
    </source>
</evidence>
<dbReference type="FunFam" id="2.40.128.20:FF:000003">
    <property type="entry name" value="Apolipoprotein D"/>
    <property type="match status" value="1"/>
</dbReference>
<protein>
    <recommendedName>
        <fullName evidence="3">Apolipoprotein D</fullName>
    </recommendedName>
</protein>
<evidence type="ECO:0000256" key="7">
    <source>
        <dbReference type="ARBA" id="ARBA00023121"/>
    </source>
</evidence>
<evidence type="ECO:0000259" key="12">
    <source>
        <dbReference type="Pfam" id="PF08212"/>
    </source>
</evidence>
<evidence type="ECO:0000256" key="9">
    <source>
        <dbReference type="ARBA" id="ARBA00023180"/>
    </source>
</evidence>
<comment type="subcellular location">
    <subcellularLocation>
        <location evidence="1">Secreted</location>
    </subcellularLocation>
</comment>
<dbReference type="Proteomes" id="UP001374579">
    <property type="component" value="Unassembled WGS sequence"/>
</dbReference>
<dbReference type="InterPro" id="IPR022271">
    <property type="entry name" value="Lipocalin_ApoD"/>
</dbReference>
<comment type="similarity">
    <text evidence="2 11">Belongs to the calycin superfamily. Lipocalin family.</text>
</comment>
<name>A0AAN9BNC9_9CAEN</name>
<dbReference type="GO" id="GO:0008289">
    <property type="term" value="F:lipid binding"/>
    <property type="evidence" value="ECO:0007669"/>
    <property type="project" value="UniProtKB-KW"/>
</dbReference>
<dbReference type="PANTHER" id="PTHR10612">
    <property type="entry name" value="APOLIPOPROTEIN D"/>
    <property type="match status" value="1"/>
</dbReference>
<evidence type="ECO:0000256" key="2">
    <source>
        <dbReference type="ARBA" id="ARBA00006889"/>
    </source>
</evidence>
<dbReference type="PANTHER" id="PTHR10612:SF34">
    <property type="entry name" value="APOLIPOPROTEIN D"/>
    <property type="match status" value="1"/>
</dbReference>
<keyword evidence="8" id="KW-1015">Disulfide bond</keyword>
<gene>
    <name evidence="13" type="ORF">V1264_016106</name>
</gene>
<keyword evidence="6 11" id="KW-0732">Signal</keyword>